<evidence type="ECO:0000256" key="2">
    <source>
        <dbReference type="ARBA" id="ARBA00005983"/>
    </source>
</evidence>
<keyword evidence="5" id="KW-0479">Metal-binding</keyword>
<proteinExistence type="inferred from homology"/>
<dbReference type="Proteomes" id="UP001523565">
    <property type="component" value="Unassembled WGS sequence"/>
</dbReference>
<dbReference type="InterPro" id="IPR001206">
    <property type="entry name" value="Diacylglycerol_kinase_cat_dom"/>
</dbReference>
<comment type="cofactor">
    <cofactor evidence="1">
        <name>Mg(2+)</name>
        <dbReference type="ChEBI" id="CHEBI:18420"/>
    </cofactor>
</comment>
<dbReference type="InterPro" id="IPR017438">
    <property type="entry name" value="ATP-NAD_kinase_N"/>
</dbReference>
<evidence type="ECO:0000256" key="4">
    <source>
        <dbReference type="ARBA" id="ARBA00022679"/>
    </source>
</evidence>
<comment type="similarity">
    <text evidence="2">Belongs to the diacylglycerol/lipid kinase family.</text>
</comment>
<keyword evidence="15" id="KW-1185">Reference proteome</keyword>
<evidence type="ECO:0000259" key="13">
    <source>
        <dbReference type="PROSITE" id="PS50146"/>
    </source>
</evidence>
<dbReference type="Pfam" id="PF00781">
    <property type="entry name" value="DAGK_cat"/>
    <property type="match status" value="1"/>
</dbReference>
<evidence type="ECO:0000256" key="5">
    <source>
        <dbReference type="ARBA" id="ARBA00022723"/>
    </source>
</evidence>
<evidence type="ECO:0000256" key="12">
    <source>
        <dbReference type="ARBA" id="ARBA00023264"/>
    </source>
</evidence>
<dbReference type="Gene3D" id="3.40.50.10330">
    <property type="entry name" value="Probable inorganic polyphosphate/atp-NAD kinase, domain 1"/>
    <property type="match status" value="1"/>
</dbReference>
<organism evidence="14 15">
    <name type="scientific">Ohessyouella blattaphilus</name>
    <dbReference type="NCBI Taxonomy" id="2949333"/>
    <lineage>
        <taxon>Bacteria</taxon>
        <taxon>Bacillati</taxon>
        <taxon>Bacillota</taxon>
        <taxon>Clostridia</taxon>
        <taxon>Lachnospirales</taxon>
        <taxon>Lachnospiraceae</taxon>
        <taxon>Ohessyouella</taxon>
    </lineage>
</organism>
<evidence type="ECO:0000256" key="1">
    <source>
        <dbReference type="ARBA" id="ARBA00001946"/>
    </source>
</evidence>
<dbReference type="InterPro" id="IPR016064">
    <property type="entry name" value="NAD/diacylglycerol_kinase_sf"/>
</dbReference>
<feature type="domain" description="DAGKc" evidence="13">
    <location>
        <begin position="1"/>
        <end position="133"/>
    </location>
</feature>
<evidence type="ECO:0000256" key="11">
    <source>
        <dbReference type="ARBA" id="ARBA00023209"/>
    </source>
</evidence>
<dbReference type="SUPFAM" id="SSF111331">
    <property type="entry name" value="NAD kinase/diacylglycerol kinase-like"/>
    <property type="match status" value="1"/>
</dbReference>
<comment type="caution">
    <text evidence="14">The sequence shown here is derived from an EMBL/GenBank/DDBJ whole genome shotgun (WGS) entry which is preliminary data.</text>
</comment>
<dbReference type="InterPro" id="IPR045540">
    <property type="entry name" value="YegS/DAGK_C"/>
</dbReference>
<evidence type="ECO:0000313" key="14">
    <source>
        <dbReference type="EMBL" id="MCP1109014.1"/>
    </source>
</evidence>
<dbReference type="Pfam" id="PF19279">
    <property type="entry name" value="YegS_C"/>
    <property type="match status" value="1"/>
</dbReference>
<evidence type="ECO:0000256" key="6">
    <source>
        <dbReference type="ARBA" id="ARBA00022741"/>
    </source>
</evidence>
<keyword evidence="4" id="KW-0808">Transferase</keyword>
<dbReference type="PANTHER" id="PTHR12358">
    <property type="entry name" value="SPHINGOSINE KINASE"/>
    <property type="match status" value="1"/>
</dbReference>
<dbReference type="PANTHER" id="PTHR12358:SF106">
    <property type="entry name" value="LIPID KINASE YEGS"/>
    <property type="match status" value="1"/>
</dbReference>
<dbReference type="NCBIfam" id="TIGR00147">
    <property type="entry name" value="YegS/Rv2252/BmrU family lipid kinase"/>
    <property type="match status" value="1"/>
</dbReference>
<keyword evidence="12" id="KW-1208">Phospholipid metabolism</keyword>
<dbReference type="EMBL" id="JAMZFV010000001">
    <property type="protein sequence ID" value="MCP1109014.1"/>
    <property type="molecule type" value="Genomic_DNA"/>
</dbReference>
<keyword evidence="9" id="KW-0460">Magnesium</keyword>
<dbReference type="RefSeq" id="WP_262067914.1">
    <property type="nucleotide sequence ID" value="NZ_JAMXOC010000001.1"/>
</dbReference>
<name>A0ABT1EE86_9FIRM</name>
<evidence type="ECO:0000256" key="10">
    <source>
        <dbReference type="ARBA" id="ARBA00023098"/>
    </source>
</evidence>
<reference evidence="14 15" key="1">
    <citation type="journal article" date="2022" name="Genome Biol. Evol.">
        <title>Host diet, physiology and behaviors set the stage for Lachnospiraceae cladogenesis.</title>
        <authorList>
            <person name="Vera-Ponce De Leon A."/>
            <person name="Schneider M."/>
            <person name="Jahnes B.C."/>
            <person name="Sadowski V."/>
            <person name="Camuy-Velez L.A."/>
            <person name="Duan J."/>
            <person name="Sabree Z.L."/>
        </authorList>
    </citation>
    <scope>NUCLEOTIDE SEQUENCE [LARGE SCALE GENOMIC DNA]</scope>
    <source>
        <strain evidence="14 15">PAL227</strain>
    </source>
</reference>
<dbReference type="SMART" id="SM00046">
    <property type="entry name" value="DAGKc"/>
    <property type="match status" value="1"/>
</dbReference>
<dbReference type="InterPro" id="IPR005218">
    <property type="entry name" value="Diacylglycerol/lipid_kinase"/>
</dbReference>
<dbReference type="PROSITE" id="PS50146">
    <property type="entry name" value="DAGK"/>
    <property type="match status" value="1"/>
</dbReference>
<evidence type="ECO:0000313" key="15">
    <source>
        <dbReference type="Proteomes" id="UP001523565"/>
    </source>
</evidence>
<evidence type="ECO:0000256" key="8">
    <source>
        <dbReference type="ARBA" id="ARBA00022840"/>
    </source>
</evidence>
<keyword evidence="7 14" id="KW-0418">Kinase</keyword>
<protein>
    <submittedName>
        <fullName evidence="14">YegS/Rv2252/BmrU family lipid kinase</fullName>
    </submittedName>
</protein>
<evidence type="ECO:0000256" key="7">
    <source>
        <dbReference type="ARBA" id="ARBA00022777"/>
    </source>
</evidence>
<keyword evidence="10" id="KW-0443">Lipid metabolism</keyword>
<evidence type="ECO:0000256" key="3">
    <source>
        <dbReference type="ARBA" id="ARBA00022516"/>
    </source>
</evidence>
<keyword evidence="11" id="KW-0594">Phospholipid biosynthesis</keyword>
<keyword evidence="3" id="KW-0444">Lipid biosynthesis</keyword>
<accession>A0ABT1EE86</accession>
<keyword evidence="8" id="KW-0067">ATP-binding</keyword>
<dbReference type="GO" id="GO:0016301">
    <property type="term" value="F:kinase activity"/>
    <property type="evidence" value="ECO:0007669"/>
    <property type="project" value="UniProtKB-KW"/>
</dbReference>
<gene>
    <name evidence="14" type="ORF">NK118_01995</name>
</gene>
<dbReference type="InterPro" id="IPR050187">
    <property type="entry name" value="Lipid_Phosphate_FormReg"/>
</dbReference>
<keyword evidence="6" id="KW-0547">Nucleotide-binding</keyword>
<evidence type="ECO:0000256" key="9">
    <source>
        <dbReference type="ARBA" id="ARBA00022842"/>
    </source>
</evidence>
<dbReference type="Gene3D" id="2.60.200.40">
    <property type="match status" value="1"/>
</dbReference>
<sequence>MKRMLFIYNPHAGRALLRTKLSDVVDIFVKAGYKVTVHPTQSFRDAFRVVKEYEADDYDLVVCSGGDGTLDEVVAAMMKREIGARDTIGYIPTGSTNDFANSLHIPKNLLQAADVAVNGAAFPCDVGRFNDDSFVYIAAFGLFTDVSYETTQEMKNILGHLAYIFEGAKRIFNVPAYKLKVEYDGNVLEDEFAYGMITNSKSVGGFKNMIGKDVAFDDGLFEVTLIKRPRNPIELQEIGAALLIEQIDTKHMYTFRASKITITSEEEIPWTLDGEFGGNHQDVEIENLKQQLTIMVPKEKIDKLLTKKHNI</sequence>